<evidence type="ECO:0000313" key="10">
    <source>
        <dbReference type="Proteomes" id="UP001595816"/>
    </source>
</evidence>
<evidence type="ECO:0000256" key="1">
    <source>
        <dbReference type="ARBA" id="ARBA00011073"/>
    </source>
</evidence>
<protein>
    <submittedName>
        <fullName evidence="9">S8 family serine peptidase</fullName>
    </submittedName>
</protein>
<evidence type="ECO:0000259" key="8">
    <source>
        <dbReference type="Pfam" id="PF00082"/>
    </source>
</evidence>
<accession>A0ABV8M1V8</accession>
<reference evidence="10" key="1">
    <citation type="journal article" date="2019" name="Int. J. Syst. Evol. Microbiol.">
        <title>The Global Catalogue of Microorganisms (GCM) 10K type strain sequencing project: providing services to taxonomists for standard genome sequencing and annotation.</title>
        <authorList>
            <consortium name="The Broad Institute Genomics Platform"/>
            <consortium name="The Broad Institute Genome Sequencing Center for Infectious Disease"/>
            <person name="Wu L."/>
            <person name="Ma J."/>
        </authorList>
    </citation>
    <scope>NUCLEOTIDE SEQUENCE [LARGE SCALE GENOMIC DNA]</scope>
    <source>
        <strain evidence="10">CGMCC 4.7289</strain>
    </source>
</reference>
<feature type="transmembrane region" description="Helical" evidence="7">
    <location>
        <begin position="151"/>
        <end position="170"/>
    </location>
</feature>
<feature type="domain" description="Peptidase S8/S53" evidence="8">
    <location>
        <begin position="521"/>
        <end position="777"/>
    </location>
</feature>
<feature type="compositionally biased region" description="Polar residues" evidence="6">
    <location>
        <begin position="704"/>
        <end position="713"/>
    </location>
</feature>
<dbReference type="Proteomes" id="UP001595816">
    <property type="component" value="Unassembled WGS sequence"/>
</dbReference>
<sequence length="812" mass="83200">MADQPPSAQWHTPPGPPAPPAPATTSSTGAIVAAAFVGVGLVALALFWQVAGWLADQVFLQLDVPQPWWIWVVVALVLGLLAGVPSLLLALIPRSPAVRETGRAWLIATGVAVLGGVLRVVPDPQNEAYLFVLALALGVAAFFLRRRPRTAGSVGLAIVAGLVALMPWLVLGSLGGALETLLAVLAAASAGWLASSMLDGPFWAAFGVGAGPAVSVEPPVSAGSGFPVESFPKIRPETVIQLESGGRARRVVVGGLVAGVAFALFAAGLGASGAQLAAMFVLPPLGFAAAALASSRTTGWLVGIAALGPLAFVDPDEVSLFLLGRDIPFWTLVATGGSLAVGLVLALVYGLAVRKTPHKAVAWSLAALVVLASISLYAVSGQPGLHGERLFVVMKEQASLAGLPTTTGPGSGRDARVAAVYQRLVQQADRTQADLRKQLDRWHLSYRPYYLVNGIQVDGGPLVRQWLSARDDVDRVLLDPVLRPLPSEIETHHGPLTSPGTDHWNIDMVGAPTAWAEGVTGSGVVVGSSDSGADGTHPALAANFRGGPDSWYDPWNGTTQPTDHNGHGTHTLATAVGHDGVGVAPGAQWIGCVNLARNMGSPSYYLDCLQFMLAPFPTGGNPFTDGHPDRAPNILTNSWGCPEAEGCDPASLRPAIDALAAAGIAVVVAAGNSGPRCGSITDPPATYASAITVAAVNSDGAVTDFSSRGSSETPGKPDIAAPGEQVLSAMPGGTYEKADGTSMATPHVAGVIALLWSKEPALIGDLTATRQRLTAAARPATTPTSSTDSSGCTPSAYTVGAGIAHFPLTPSR</sequence>
<keyword evidence="7" id="KW-1133">Transmembrane helix</keyword>
<feature type="region of interest" description="Disordered" evidence="6">
    <location>
        <begin position="774"/>
        <end position="793"/>
    </location>
</feature>
<feature type="compositionally biased region" description="Pro residues" evidence="6">
    <location>
        <begin position="13"/>
        <end position="22"/>
    </location>
</feature>
<dbReference type="PRINTS" id="PR00723">
    <property type="entry name" value="SUBTILISIN"/>
</dbReference>
<feature type="transmembrane region" description="Helical" evidence="7">
    <location>
        <begin position="176"/>
        <end position="194"/>
    </location>
</feature>
<feature type="transmembrane region" description="Helical" evidence="7">
    <location>
        <begin position="104"/>
        <end position="122"/>
    </location>
</feature>
<dbReference type="InterPro" id="IPR023828">
    <property type="entry name" value="Peptidase_S8_Ser-AS"/>
</dbReference>
<keyword evidence="4 5" id="KW-0720">Serine protease</keyword>
<evidence type="ECO:0000256" key="2">
    <source>
        <dbReference type="ARBA" id="ARBA00022670"/>
    </source>
</evidence>
<keyword evidence="2 5" id="KW-0645">Protease</keyword>
<evidence type="ECO:0000256" key="6">
    <source>
        <dbReference type="SAM" id="MobiDB-lite"/>
    </source>
</evidence>
<comment type="caution">
    <text evidence="9">The sequence shown here is derived from an EMBL/GenBank/DDBJ whole genome shotgun (WGS) entry which is preliminary data.</text>
</comment>
<dbReference type="PROSITE" id="PS51892">
    <property type="entry name" value="SUBTILASE"/>
    <property type="match status" value="1"/>
</dbReference>
<evidence type="ECO:0000313" key="9">
    <source>
        <dbReference type="EMBL" id="MFC4136548.1"/>
    </source>
</evidence>
<feature type="transmembrane region" description="Helical" evidence="7">
    <location>
        <begin position="360"/>
        <end position="379"/>
    </location>
</feature>
<keyword evidence="7" id="KW-0812">Transmembrane</keyword>
<feature type="region of interest" description="Disordered" evidence="6">
    <location>
        <begin position="1"/>
        <end position="24"/>
    </location>
</feature>
<feature type="transmembrane region" description="Helical" evidence="7">
    <location>
        <begin position="68"/>
        <end position="92"/>
    </location>
</feature>
<feature type="compositionally biased region" description="Polar residues" evidence="6">
    <location>
        <begin position="1"/>
        <end position="10"/>
    </location>
</feature>
<dbReference type="InterPro" id="IPR051048">
    <property type="entry name" value="Peptidase_S8/S53_subtilisin"/>
</dbReference>
<dbReference type="RefSeq" id="WP_253758519.1">
    <property type="nucleotide sequence ID" value="NZ_JAMZDZ010000001.1"/>
</dbReference>
<feature type="region of interest" description="Disordered" evidence="6">
    <location>
        <begin position="703"/>
        <end position="723"/>
    </location>
</feature>
<organism evidence="9 10">
    <name type="scientific">Hamadaea flava</name>
    <dbReference type="NCBI Taxonomy" id="1742688"/>
    <lineage>
        <taxon>Bacteria</taxon>
        <taxon>Bacillati</taxon>
        <taxon>Actinomycetota</taxon>
        <taxon>Actinomycetes</taxon>
        <taxon>Micromonosporales</taxon>
        <taxon>Micromonosporaceae</taxon>
        <taxon>Hamadaea</taxon>
    </lineage>
</organism>
<evidence type="ECO:0000256" key="5">
    <source>
        <dbReference type="PROSITE-ProRule" id="PRU01240"/>
    </source>
</evidence>
<dbReference type="EMBL" id="JBHSAY010000031">
    <property type="protein sequence ID" value="MFC4136548.1"/>
    <property type="molecule type" value="Genomic_DNA"/>
</dbReference>
<dbReference type="SUPFAM" id="SSF52743">
    <property type="entry name" value="Subtilisin-like"/>
    <property type="match status" value="1"/>
</dbReference>
<keyword evidence="7" id="KW-0472">Membrane</keyword>
<dbReference type="Pfam" id="PF00082">
    <property type="entry name" value="Peptidase_S8"/>
    <property type="match status" value="1"/>
</dbReference>
<evidence type="ECO:0000256" key="7">
    <source>
        <dbReference type="SAM" id="Phobius"/>
    </source>
</evidence>
<name>A0ABV8M1V8_9ACTN</name>
<dbReference type="PROSITE" id="PS00138">
    <property type="entry name" value="SUBTILASE_SER"/>
    <property type="match status" value="1"/>
</dbReference>
<gene>
    <name evidence="9" type="ORF">ACFOZ4_38575</name>
</gene>
<dbReference type="InterPro" id="IPR000209">
    <property type="entry name" value="Peptidase_S8/S53_dom"/>
</dbReference>
<dbReference type="PANTHER" id="PTHR43399">
    <property type="entry name" value="SUBTILISIN-RELATED"/>
    <property type="match status" value="1"/>
</dbReference>
<keyword evidence="3 5" id="KW-0378">Hydrolase</keyword>
<evidence type="ECO:0000256" key="4">
    <source>
        <dbReference type="ARBA" id="ARBA00022825"/>
    </source>
</evidence>
<feature type="transmembrane region" description="Helical" evidence="7">
    <location>
        <begin position="29"/>
        <end position="48"/>
    </location>
</feature>
<feature type="active site" description="Charge relay system" evidence="5">
    <location>
        <position position="530"/>
    </location>
</feature>
<feature type="transmembrane region" description="Helical" evidence="7">
    <location>
        <begin position="251"/>
        <end position="270"/>
    </location>
</feature>
<feature type="transmembrane region" description="Helical" evidence="7">
    <location>
        <begin position="329"/>
        <end position="353"/>
    </location>
</feature>
<feature type="active site" description="Charge relay system" evidence="5">
    <location>
        <position position="567"/>
    </location>
</feature>
<comment type="similarity">
    <text evidence="1 5">Belongs to the peptidase S8 family.</text>
</comment>
<dbReference type="InterPro" id="IPR015500">
    <property type="entry name" value="Peptidase_S8_subtilisin-rel"/>
</dbReference>
<dbReference type="Gene3D" id="3.40.50.200">
    <property type="entry name" value="Peptidase S8/S53 domain"/>
    <property type="match status" value="1"/>
</dbReference>
<evidence type="ECO:0000256" key="3">
    <source>
        <dbReference type="ARBA" id="ARBA00022801"/>
    </source>
</evidence>
<dbReference type="InterPro" id="IPR036852">
    <property type="entry name" value="Peptidase_S8/S53_dom_sf"/>
</dbReference>
<proteinExistence type="inferred from homology"/>
<dbReference type="PANTHER" id="PTHR43399:SF4">
    <property type="entry name" value="CELL WALL-ASSOCIATED PROTEASE"/>
    <property type="match status" value="1"/>
</dbReference>
<feature type="transmembrane region" description="Helical" evidence="7">
    <location>
        <begin position="128"/>
        <end position="144"/>
    </location>
</feature>
<feature type="active site" description="Charge relay system" evidence="5">
    <location>
        <position position="742"/>
    </location>
</feature>
<keyword evidence="10" id="KW-1185">Reference proteome</keyword>